<evidence type="ECO:0000256" key="5">
    <source>
        <dbReference type="ARBA" id="ARBA00023180"/>
    </source>
</evidence>
<proteinExistence type="inferred from homology"/>
<feature type="chain" id="PRO_5042259834" evidence="7">
    <location>
        <begin position="21"/>
        <end position="672"/>
    </location>
</feature>
<reference evidence="8" key="1">
    <citation type="submission" date="2022-01" db="EMBL/GenBank/DDBJ databases">
        <title>Genome Sequence Resource for Two Populations of Ditylenchus destructor, the Migratory Endoparasitic Phytonematode.</title>
        <authorList>
            <person name="Zhang H."/>
            <person name="Lin R."/>
            <person name="Xie B."/>
        </authorList>
    </citation>
    <scope>NUCLEOTIDE SEQUENCE</scope>
    <source>
        <strain evidence="8">BazhouSP</strain>
    </source>
</reference>
<evidence type="ECO:0000313" key="8">
    <source>
        <dbReference type="EMBL" id="KAI1703883.1"/>
    </source>
</evidence>
<dbReference type="PANTHER" id="PTHR13234">
    <property type="entry name" value="GAMMA-INTERFERON INDUCIBLE LYSOSOMAL THIOL REDUCTASE GILT"/>
    <property type="match status" value="1"/>
</dbReference>
<organism evidence="8 9">
    <name type="scientific">Ditylenchus destructor</name>
    <dbReference type="NCBI Taxonomy" id="166010"/>
    <lineage>
        <taxon>Eukaryota</taxon>
        <taxon>Metazoa</taxon>
        <taxon>Ecdysozoa</taxon>
        <taxon>Nematoda</taxon>
        <taxon>Chromadorea</taxon>
        <taxon>Rhabditida</taxon>
        <taxon>Tylenchina</taxon>
        <taxon>Tylenchomorpha</taxon>
        <taxon>Sphaerularioidea</taxon>
        <taxon>Anguinidae</taxon>
        <taxon>Anguininae</taxon>
        <taxon>Ditylenchus</taxon>
    </lineage>
</organism>
<protein>
    <submittedName>
        <fullName evidence="8">Gamma interferon inducible lysosomal thiol reductase (GILT) domain-containing protein</fullName>
    </submittedName>
</protein>
<evidence type="ECO:0000256" key="6">
    <source>
        <dbReference type="SAM" id="Phobius"/>
    </source>
</evidence>
<dbReference type="Proteomes" id="UP001201812">
    <property type="component" value="Unassembled WGS sequence"/>
</dbReference>
<evidence type="ECO:0000256" key="7">
    <source>
        <dbReference type="SAM" id="SignalP"/>
    </source>
</evidence>
<keyword evidence="9" id="KW-1185">Reference proteome</keyword>
<accession>A0AAD4R1R7</accession>
<feature type="transmembrane region" description="Helical" evidence="6">
    <location>
        <begin position="310"/>
        <end position="329"/>
    </location>
</feature>
<keyword evidence="6" id="KW-0472">Membrane</keyword>
<feature type="transmembrane region" description="Helical" evidence="6">
    <location>
        <begin position="402"/>
        <end position="423"/>
    </location>
</feature>
<dbReference type="PANTHER" id="PTHR13234:SF8">
    <property type="entry name" value="GAMMA-INTERFERON-INDUCIBLE LYSOSOMAL THIOL REDUCTASE"/>
    <property type="match status" value="1"/>
</dbReference>
<evidence type="ECO:0000256" key="4">
    <source>
        <dbReference type="ARBA" id="ARBA00022729"/>
    </source>
</evidence>
<keyword evidence="6" id="KW-0812">Transmembrane</keyword>
<feature type="signal peptide" evidence="7">
    <location>
        <begin position="1"/>
        <end position="20"/>
    </location>
</feature>
<feature type="transmembrane region" description="Helical" evidence="6">
    <location>
        <begin position="528"/>
        <end position="549"/>
    </location>
</feature>
<keyword evidence="6" id="KW-1133">Transmembrane helix</keyword>
<feature type="transmembrane region" description="Helical" evidence="6">
    <location>
        <begin position="280"/>
        <end position="298"/>
    </location>
</feature>
<comment type="similarity">
    <text evidence="2">Belongs to the GILT family.</text>
</comment>
<dbReference type="AlphaFoldDB" id="A0AAD4R1R7"/>
<feature type="transmembrane region" description="Helical" evidence="6">
    <location>
        <begin position="555"/>
        <end position="579"/>
    </location>
</feature>
<keyword evidence="3" id="KW-0964">Secreted</keyword>
<evidence type="ECO:0000256" key="2">
    <source>
        <dbReference type="ARBA" id="ARBA00005679"/>
    </source>
</evidence>
<gene>
    <name evidence="8" type="ORF">DdX_14626</name>
</gene>
<dbReference type="GO" id="GO:0005576">
    <property type="term" value="C:extracellular region"/>
    <property type="evidence" value="ECO:0007669"/>
    <property type="project" value="UniProtKB-SubCell"/>
</dbReference>
<comment type="caution">
    <text evidence="8">The sequence shown here is derived from an EMBL/GenBank/DDBJ whole genome shotgun (WGS) entry which is preliminary data.</text>
</comment>
<comment type="subcellular location">
    <subcellularLocation>
        <location evidence="1">Secreted</location>
    </subcellularLocation>
</comment>
<keyword evidence="4 7" id="KW-0732">Signal</keyword>
<evidence type="ECO:0000256" key="3">
    <source>
        <dbReference type="ARBA" id="ARBA00022525"/>
    </source>
</evidence>
<dbReference type="Pfam" id="PF03227">
    <property type="entry name" value="GILT"/>
    <property type="match status" value="1"/>
</dbReference>
<keyword evidence="5" id="KW-0325">Glycoprotein</keyword>
<sequence>MLNQMLFWSVIVTCATITNANLASNIVLESENETDCSRIPPLLWCTSPKVAAKCGVSQACESYANANRNQPIQLTLLYESMCPYCRNFITKGLYDIYQQYDDFLNIELVPCGNAARGYKNCAEHCQHGEDECKINKYESCAIHFIPKPFPFIRCLEMNLTDQDFESVAKKCYAEFHITPQVVDQIVHCASGDLGAKLQKQAAERTHNVWPDQHMGVPWLVFNNVSVTNVQMYLMQSLPTAICEMYVGDKSPPGCGFENRAFGVGENNVPQGDKFMNETNPLRLIMLLVLFIKITGLYIDRNESGFRKCLTTARVSIFILISTGYLVFNVCRTISKAFGASMMALNVENVFELGWLSQATLSMIFIIHWQRNGSIELIANDLILPLSNKPAESKKIKQVQRDLLLIIVVNFVTISTLVVVAWVVYFRMSSVKVILERIGLIRDIFHSLYILYAQSLWHISLCIFIIAMKSLTLELSEFNGRFKEMLNLETRTSDRLIEKKKLSESLLDAFEEHNNLADKITKVDERFRVYAFSMLVIGGVHTIFALLSMIRQRSWLHLFFFVYDVCICLCHLFGVCISAAQVYTEHRAVKNHLQRHTNLWLNYDSELYDIARMFSENASDSGVGITLYGFTLITKTLIWTCLSRIFPYVLLCLQLQMGANYESWRNSNVTTDV</sequence>
<feature type="transmembrane region" description="Helical" evidence="6">
    <location>
        <begin position="443"/>
        <end position="466"/>
    </location>
</feature>
<dbReference type="InterPro" id="IPR004911">
    <property type="entry name" value="Interferon-induced_GILT"/>
</dbReference>
<dbReference type="GO" id="GO:0016671">
    <property type="term" value="F:oxidoreductase activity, acting on a sulfur group of donors, disulfide as acceptor"/>
    <property type="evidence" value="ECO:0007669"/>
    <property type="project" value="InterPro"/>
</dbReference>
<dbReference type="EMBL" id="JAKKPZ010000075">
    <property type="protein sequence ID" value="KAI1703883.1"/>
    <property type="molecule type" value="Genomic_DNA"/>
</dbReference>
<name>A0AAD4R1R7_9BILA</name>
<evidence type="ECO:0000256" key="1">
    <source>
        <dbReference type="ARBA" id="ARBA00004613"/>
    </source>
</evidence>
<evidence type="ECO:0000313" key="9">
    <source>
        <dbReference type="Proteomes" id="UP001201812"/>
    </source>
</evidence>